<sequence>MGGSKHIRKFDSVKSLSWQENSLRLLKMDGQLQYLVHRAGSRLLRQNDSEDDSRKMPPMQQPIIVKVARVVSTPSKRKLVAGSLELVQPIIEKIPHRDSVVGRVNRTRPGLFVPVEGTETPASEIVEGKKELNSELIKGSWKLCILRKLGKFAAEQNCFLGKQSMATKLLQSSLVAYDHLTEVLAKILAERPKNAVDIFEELSRRAKEERFKTKSHHFRDVYIPPTQSEDAKKIIKLFQNVQSIYEGEGEKRETEDEEEEGDTRKKMPNMLDLLFYFEQTNVGLPRSQMVLLNLSIRKLIAESPIENVKFWGKVLGSPKNYYVVEADLKAEELDNRLERTAEEEERKRQEEQMRTEEKAKVEREAGETVEREAAEEAAGATEKKDQEGLKLVFPPLPTHSWMPPPEVPPERIGTGANAKVYFVCNEPGLDKWIELPPVTPQQIVIARQIVRYCTGNLETPIHTFPPFPGTEKNYLRAQIARISATTQVSPIGFFTFGAGDEEEELMEEMEEGGVLSENVHYDPLPIKDLTDPSNWCHHAPYLLKQGRIVWWNPSGRAEDELGEEEEMDEEEEEDAKARVEKEVGPPLLTPLSEDAIADGVTPWRALQSSRTQPDQAVALIRSNVWPGAFAFACGKCVHASPLFNNDFPLSRRICDIYVADKRFANVYIGWGHKYIAYNYSPPSMPPVQDQYKIGPEIMEIQDPTFEQEEAYRISRLPPEPVIPMGEEEEEAVEEEEEEEEEEEDE</sequence>
<keyword evidence="4" id="KW-0206">Cytoskeleton</keyword>
<dbReference type="OrthoDB" id="272202at2759"/>
<reference evidence="7 8" key="1">
    <citation type="submission" date="2015-07" db="EMBL/GenBank/DDBJ databases">
        <title>The genome of Melipona quadrifasciata.</title>
        <authorList>
            <person name="Pan H."/>
            <person name="Kapheim K."/>
        </authorList>
    </citation>
    <scope>NUCLEOTIDE SEQUENCE [LARGE SCALE GENOMIC DNA]</scope>
    <source>
        <strain evidence="7">0111107301</strain>
        <tissue evidence="7">Whole body</tissue>
    </source>
</reference>
<keyword evidence="5" id="KW-0966">Cell projection</keyword>
<feature type="region of interest" description="Disordered" evidence="6">
    <location>
        <begin position="559"/>
        <end position="580"/>
    </location>
</feature>
<dbReference type="GO" id="GO:0001534">
    <property type="term" value="C:radial spoke"/>
    <property type="evidence" value="ECO:0007669"/>
    <property type="project" value="InterPro"/>
</dbReference>
<comment type="subcellular location">
    <subcellularLocation>
        <location evidence="1">Cytoplasm</location>
        <location evidence="1">Cytoskeleton</location>
        <location evidence="1">Cilium axoneme</location>
    </subcellularLocation>
</comment>
<dbReference type="Pfam" id="PF04712">
    <property type="entry name" value="Radial_spoke"/>
    <property type="match status" value="2"/>
</dbReference>
<evidence type="ECO:0000256" key="6">
    <source>
        <dbReference type="SAM" id="MobiDB-lite"/>
    </source>
</evidence>
<dbReference type="PANTHER" id="PTHR13159">
    <property type="entry name" value="RADIAL SPOKEHEAD-RELATED"/>
    <property type="match status" value="1"/>
</dbReference>
<name>A0A0N0BDF6_9HYME</name>
<dbReference type="STRING" id="166423.A0A0N0BDF6"/>
<accession>A0A0N0BDF6</accession>
<keyword evidence="2" id="KW-0963">Cytoplasm</keyword>
<proteinExistence type="predicted"/>
<dbReference type="AlphaFoldDB" id="A0A0N0BDF6"/>
<dbReference type="EMBL" id="KQ435877">
    <property type="protein sequence ID" value="KOX70098.1"/>
    <property type="molecule type" value="Genomic_DNA"/>
</dbReference>
<keyword evidence="3" id="KW-0969">Cilium</keyword>
<feature type="region of interest" description="Disordered" evidence="6">
    <location>
        <begin position="340"/>
        <end position="387"/>
    </location>
</feature>
<dbReference type="PANTHER" id="PTHR13159:SF0">
    <property type="entry name" value="RADIAL SPOKE HEAD 6 HOMOLOG A"/>
    <property type="match status" value="1"/>
</dbReference>
<feature type="compositionally biased region" description="Acidic residues" evidence="6">
    <location>
        <begin position="560"/>
        <end position="574"/>
    </location>
</feature>
<feature type="compositionally biased region" description="Acidic residues" evidence="6">
    <location>
        <begin position="725"/>
        <end position="745"/>
    </location>
</feature>
<evidence type="ECO:0000313" key="7">
    <source>
        <dbReference type="EMBL" id="KOX70098.1"/>
    </source>
</evidence>
<dbReference type="GO" id="GO:0035082">
    <property type="term" value="P:axoneme assembly"/>
    <property type="evidence" value="ECO:0007669"/>
    <property type="project" value="TreeGrafter"/>
</dbReference>
<evidence type="ECO:0000313" key="8">
    <source>
        <dbReference type="Proteomes" id="UP000053105"/>
    </source>
</evidence>
<dbReference type="CDD" id="cd22963">
    <property type="entry name" value="DD_CrRSP4-like"/>
    <property type="match status" value="1"/>
</dbReference>
<dbReference type="InterPro" id="IPR006802">
    <property type="entry name" value="Radial_spoke"/>
</dbReference>
<organism evidence="7 8">
    <name type="scientific">Melipona quadrifasciata</name>
    <dbReference type="NCBI Taxonomy" id="166423"/>
    <lineage>
        <taxon>Eukaryota</taxon>
        <taxon>Metazoa</taxon>
        <taxon>Ecdysozoa</taxon>
        <taxon>Arthropoda</taxon>
        <taxon>Hexapoda</taxon>
        <taxon>Insecta</taxon>
        <taxon>Pterygota</taxon>
        <taxon>Neoptera</taxon>
        <taxon>Endopterygota</taxon>
        <taxon>Hymenoptera</taxon>
        <taxon>Apocrita</taxon>
        <taxon>Aculeata</taxon>
        <taxon>Apoidea</taxon>
        <taxon>Anthophila</taxon>
        <taxon>Apidae</taxon>
        <taxon>Melipona</taxon>
    </lineage>
</organism>
<evidence type="ECO:0000256" key="4">
    <source>
        <dbReference type="ARBA" id="ARBA00023212"/>
    </source>
</evidence>
<evidence type="ECO:0000256" key="1">
    <source>
        <dbReference type="ARBA" id="ARBA00004430"/>
    </source>
</evidence>
<gene>
    <name evidence="7" type="ORF">WN51_06297</name>
</gene>
<protein>
    <submittedName>
        <fullName evidence="7">Radial spoke head protein 4 like protein A</fullName>
    </submittedName>
</protein>
<dbReference type="Proteomes" id="UP000053105">
    <property type="component" value="Unassembled WGS sequence"/>
</dbReference>
<evidence type="ECO:0000256" key="5">
    <source>
        <dbReference type="ARBA" id="ARBA00023273"/>
    </source>
</evidence>
<evidence type="ECO:0000256" key="3">
    <source>
        <dbReference type="ARBA" id="ARBA00023069"/>
    </source>
</evidence>
<dbReference type="GO" id="GO:0060294">
    <property type="term" value="P:cilium movement involved in cell motility"/>
    <property type="evidence" value="ECO:0007669"/>
    <property type="project" value="InterPro"/>
</dbReference>
<feature type="compositionally biased region" description="Basic and acidic residues" evidence="6">
    <location>
        <begin position="340"/>
        <end position="374"/>
    </location>
</feature>
<feature type="region of interest" description="Disordered" evidence="6">
    <location>
        <begin position="715"/>
        <end position="745"/>
    </location>
</feature>
<evidence type="ECO:0000256" key="2">
    <source>
        <dbReference type="ARBA" id="ARBA00022490"/>
    </source>
</evidence>
<keyword evidence="8" id="KW-1185">Reference proteome</keyword>